<dbReference type="PROSITE" id="PS51257">
    <property type="entry name" value="PROKAR_LIPOPROTEIN"/>
    <property type="match status" value="1"/>
</dbReference>
<dbReference type="Gene3D" id="3.10.560.10">
    <property type="entry name" value="Outer membrane lipoprotein wza domain like"/>
    <property type="match status" value="2"/>
</dbReference>
<sequence>MNQLRLLIGSLFLAILLVSCSAQKRVWYLQDAQPFTPEQIAENGQIRIKPLDRLTIVVNSKDPELAVPFNSSTSYNSLTGSNISSTASSQALQMRTVDENGMLDMPVIGKVKCAGKTRSELAETIADKIREGGYINDPTVNVQFADMKISVIGEVLRPGFYDVTRDKISIFDALAMAGDMTVYGVRSEVIVTREVDGVRTIQVLDLTSKEIFDSPAFYLQQNDVVYVKPNKYKAQAGEISQNRNFYLSLVGTAISVATLIVTLTK</sequence>
<dbReference type="GO" id="GO:0046930">
    <property type="term" value="C:pore complex"/>
    <property type="evidence" value="ECO:0007669"/>
    <property type="project" value="UniProtKB-KW"/>
</dbReference>
<dbReference type="InterPro" id="IPR003715">
    <property type="entry name" value="Poly_export_N"/>
</dbReference>
<keyword evidence="5" id="KW-0762">Sugar transport</keyword>
<dbReference type="Pfam" id="PF22461">
    <property type="entry name" value="SLBB_2"/>
    <property type="match status" value="1"/>
</dbReference>
<evidence type="ECO:0000256" key="6">
    <source>
        <dbReference type="ARBA" id="ARBA00022692"/>
    </source>
</evidence>
<keyword evidence="19" id="KW-1185">Reference proteome</keyword>
<keyword evidence="4" id="KW-1134">Transmembrane beta strand</keyword>
<comment type="subcellular location">
    <subcellularLocation>
        <location evidence="1">Cell outer membrane</location>
        <topology evidence="1">Multi-pass membrane protein</topology>
    </subcellularLocation>
</comment>
<dbReference type="EMBL" id="FNRI01000005">
    <property type="protein sequence ID" value="SEA68591.1"/>
    <property type="molecule type" value="Genomic_DNA"/>
</dbReference>
<evidence type="ECO:0000256" key="4">
    <source>
        <dbReference type="ARBA" id="ARBA00022452"/>
    </source>
</evidence>
<keyword evidence="3" id="KW-0813">Transport</keyword>
<evidence type="ECO:0000256" key="1">
    <source>
        <dbReference type="ARBA" id="ARBA00004571"/>
    </source>
</evidence>
<keyword evidence="7" id="KW-0732">Signal</keyword>
<evidence type="ECO:0000259" key="17">
    <source>
        <dbReference type="Pfam" id="PF22461"/>
    </source>
</evidence>
<dbReference type="PANTHER" id="PTHR33619">
    <property type="entry name" value="POLYSACCHARIDE EXPORT PROTEIN GFCE-RELATED"/>
    <property type="match status" value="1"/>
</dbReference>
<evidence type="ECO:0000256" key="5">
    <source>
        <dbReference type="ARBA" id="ARBA00022597"/>
    </source>
</evidence>
<dbReference type="InterPro" id="IPR049712">
    <property type="entry name" value="Poly_export"/>
</dbReference>
<dbReference type="GO" id="GO:0015159">
    <property type="term" value="F:polysaccharide transmembrane transporter activity"/>
    <property type="evidence" value="ECO:0007669"/>
    <property type="project" value="InterPro"/>
</dbReference>
<keyword evidence="13" id="KW-0998">Cell outer membrane</keyword>
<proteinExistence type="inferred from homology"/>
<dbReference type="GO" id="GO:0009279">
    <property type="term" value="C:cell outer membrane"/>
    <property type="evidence" value="ECO:0007669"/>
    <property type="project" value="UniProtKB-SubCell"/>
</dbReference>
<evidence type="ECO:0000256" key="2">
    <source>
        <dbReference type="ARBA" id="ARBA00009450"/>
    </source>
</evidence>
<evidence type="ECO:0000256" key="12">
    <source>
        <dbReference type="ARBA" id="ARBA00023139"/>
    </source>
</evidence>
<organism evidence="18 19">
    <name type="scientific">Alistipes timonensis JC136</name>
    <dbReference type="NCBI Taxonomy" id="1033731"/>
    <lineage>
        <taxon>Bacteria</taxon>
        <taxon>Pseudomonadati</taxon>
        <taxon>Bacteroidota</taxon>
        <taxon>Bacteroidia</taxon>
        <taxon>Bacteroidales</taxon>
        <taxon>Rikenellaceae</taxon>
        <taxon>Alistipes</taxon>
    </lineage>
</organism>
<dbReference type="AlphaFoldDB" id="A0A1H4D7C7"/>
<dbReference type="STRING" id="1033731.SAMN05444145_105175"/>
<dbReference type="GO" id="GO:0015288">
    <property type="term" value="F:porin activity"/>
    <property type="evidence" value="ECO:0007669"/>
    <property type="project" value="UniProtKB-KW"/>
</dbReference>
<evidence type="ECO:0000256" key="7">
    <source>
        <dbReference type="ARBA" id="ARBA00022729"/>
    </source>
</evidence>
<evidence type="ECO:0000256" key="3">
    <source>
        <dbReference type="ARBA" id="ARBA00022448"/>
    </source>
</evidence>
<dbReference type="Proteomes" id="UP000183253">
    <property type="component" value="Unassembled WGS sequence"/>
</dbReference>
<feature type="domain" description="Polysaccharide export protein N-terminal" evidence="16">
    <location>
        <begin position="42"/>
        <end position="144"/>
    </location>
</feature>
<comment type="similarity">
    <text evidence="2">Belongs to the BexD/CtrA/VexA family.</text>
</comment>
<dbReference type="Gene3D" id="3.30.1950.10">
    <property type="entry name" value="wza like domain"/>
    <property type="match status" value="1"/>
</dbReference>
<evidence type="ECO:0000256" key="15">
    <source>
        <dbReference type="SAM" id="Phobius"/>
    </source>
</evidence>
<dbReference type="RefSeq" id="WP_010260562.1">
    <property type="nucleotide sequence ID" value="NZ_CAEG01000005.1"/>
</dbReference>
<protein>
    <submittedName>
        <fullName evidence="18">Polysaccharide export outer membrane protein</fullName>
    </submittedName>
</protein>
<evidence type="ECO:0000256" key="13">
    <source>
        <dbReference type="ARBA" id="ARBA00023237"/>
    </source>
</evidence>
<reference evidence="18 19" key="1">
    <citation type="submission" date="2016-10" db="EMBL/GenBank/DDBJ databases">
        <authorList>
            <person name="de Groot N.N."/>
        </authorList>
    </citation>
    <scope>NUCLEOTIDE SEQUENCE [LARGE SCALE GENOMIC DNA]</scope>
    <source>
        <strain evidence="18 19">DSM 25383</strain>
    </source>
</reference>
<name>A0A1H4D7C7_9BACT</name>
<evidence type="ECO:0000256" key="8">
    <source>
        <dbReference type="ARBA" id="ARBA00023047"/>
    </source>
</evidence>
<keyword evidence="14" id="KW-0449">Lipoprotein</keyword>
<feature type="domain" description="SLBB" evidence="17">
    <location>
        <begin position="148"/>
        <end position="227"/>
    </location>
</feature>
<keyword evidence="8" id="KW-0625">Polysaccharide transport</keyword>
<keyword evidence="9" id="KW-0406">Ion transport</keyword>
<evidence type="ECO:0000259" key="16">
    <source>
        <dbReference type="Pfam" id="PF02563"/>
    </source>
</evidence>
<keyword evidence="6 15" id="KW-0812">Transmembrane</keyword>
<evidence type="ECO:0000256" key="14">
    <source>
        <dbReference type="ARBA" id="ARBA00023288"/>
    </source>
</evidence>
<keyword evidence="10" id="KW-0626">Porin</keyword>
<keyword evidence="12" id="KW-0564">Palmitate</keyword>
<dbReference type="OrthoDB" id="662756at2"/>
<feature type="transmembrane region" description="Helical" evidence="15">
    <location>
        <begin position="245"/>
        <end position="264"/>
    </location>
</feature>
<evidence type="ECO:0000313" key="18">
    <source>
        <dbReference type="EMBL" id="SEA68591.1"/>
    </source>
</evidence>
<dbReference type="GO" id="GO:0006811">
    <property type="term" value="P:monoatomic ion transport"/>
    <property type="evidence" value="ECO:0007669"/>
    <property type="project" value="UniProtKB-KW"/>
</dbReference>
<evidence type="ECO:0000313" key="19">
    <source>
        <dbReference type="Proteomes" id="UP000183253"/>
    </source>
</evidence>
<evidence type="ECO:0000256" key="11">
    <source>
        <dbReference type="ARBA" id="ARBA00023136"/>
    </source>
</evidence>
<accession>A0A1H4D7C7</accession>
<dbReference type="Pfam" id="PF02563">
    <property type="entry name" value="Poly_export"/>
    <property type="match status" value="1"/>
</dbReference>
<keyword evidence="11 15" id="KW-0472">Membrane</keyword>
<evidence type="ECO:0000256" key="9">
    <source>
        <dbReference type="ARBA" id="ARBA00023065"/>
    </source>
</evidence>
<evidence type="ECO:0000256" key="10">
    <source>
        <dbReference type="ARBA" id="ARBA00023114"/>
    </source>
</evidence>
<keyword evidence="15" id="KW-1133">Transmembrane helix</keyword>
<gene>
    <name evidence="18" type="ORF">SAMN05444145_105175</name>
</gene>
<dbReference type="InterPro" id="IPR054765">
    <property type="entry name" value="SLBB_dom"/>
</dbReference>
<dbReference type="PANTHER" id="PTHR33619:SF3">
    <property type="entry name" value="POLYSACCHARIDE EXPORT PROTEIN GFCE-RELATED"/>
    <property type="match status" value="1"/>
</dbReference>